<sequence>MASKRRNTFYENKTQETTEIDSSTLKSVCIARCQGKHDVKTKTGKSGNAAGISGWSYKRSAMERYLGGEQKKEGDRSWDKVWLPTTDRLRRSKSTEGPGKSTGGVRQTVQRAVPRQQPQRKTPRRKRPKKPVKTPSGHYKDLKEEEFLMQANSKTIPVSTLVADYVSDLGQMREEQDASQGTDHTLYTGRVRTADSNQCVFEDGCTDRVQASSSAQIKHGRHSGKERHKYATSFVEVEREDVPKGPVDIAQLITSLDHLSDMLSRYPEEEEAEAPAPGPSTEEATASQPEGFNCLQFPWEKRLFKSPISGKILGYSKQESCSHTMTNAPRNNHKKDSVGRLTCVIFDVLVRYEAVKRKPAGGGGTSGRKRAKESRGKMPRGRPPRRRRELSPEAESMLKTVDALWSELVASARSRKSLTSSSWQGHRGQEGGTDTSNPTWSFYLMLAGTPDRLPQRIRRLYDRYGRKVTTIKTDSLCAVLASLGPDKLIEIGFNPHIRDLSPQSYLTLVAFSGQTPESPLETAPGDVM</sequence>
<feature type="region of interest" description="Disordered" evidence="1">
    <location>
        <begin position="416"/>
        <end position="435"/>
    </location>
</feature>
<feature type="compositionally biased region" description="Low complexity" evidence="1">
    <location>
        <begin position="105"/>
        <end position="120"/>
    </location>
</feature>
<feature type="compositionally biased region" description="Basic residues" evidence="1">
    <location>
        <begin position="367"/>
        <end position="388"/>
    </location>
</feature>
<evidence type="ECO:0000313" key="2">
    <source>
        <dbReference type="EMBL" id="KAL1123587.1"/>
    </source>
</evidence>
<dbReference type="EMBL" id="JBFDAA010000012">
    <property type="protein sequence ID" value="KAL1123587.1"/>
    <property type="molecule type" value="Genomic_DNA"/>
</dbReference>
<organism evidence="2 3">
    <name type="scientific">Ranatra chinensis</name>
    <dbReference type="NCBI Taxonomy" id="642074"/>
    <lineage>
        <taxon>Eukaryota</taxon>
        <taxon>Metazoa</taxon>
        <taxon>Ecdysozoa</taxon>
        <taxon>Arthropoda</taxon>
        <taxon>Hexapoda</taxon>
        <taxon>Insecta</taxon>
        <taxon>Pterygota</taxon>
        <taxon>Neoptera</taxon>
        <taxon>Paraneoptera</taxon>
        <taxon>Hemiptera</taxon>
        <taxon>Heteroptera</taxon>
        <taxon>Panheteroptera</taxon>
        <taxon>Nepomorpha</taxon>
        <taxon>Nepidae</taxon>
        <taxon>Ranatrinae</taxon>
        <taxon>Ranatra</taxon>
    </lineage>
</organism>
<feature type="compositionally biased region" description="Polar residues" evidence="1">
    <location>
        <begin position="9"/>
        <end position="22"/>
    </location>
</feature>
<gene>
    <name evidence="2" type="ORF">AAG570_002663</name>
</gene>
<feature type="region of interest" description="Disordered" evidence="1">
    <location>
        <begin position="88"/>
        <end position="142"/>
    </location>
</feature>
<reference evidence="2 3" key="1">
    <citation type="submission" date="2024-07" db="EMBL/GenBank/DDBJ databases">
        <title>Chromosome-level genome assembly of the water stick insect Ranatra chinensis (Heteroptera: Nepidae).</title>
        <authorList>
            <person name="Liu X."/>
        </authorList>
    </citation>
    <scope>NUCLEOTIDE SEQUENCE [LARGE SCALE GENOMIC DNA]</scope>
    <source>
        <strain evidence="2">Cailab_2021Rc</strain>
        <tissue evidence="2">Muscle</tissue>
    </source>
</reference>
<name>A0ABD0Y8M1_9HEMI</name>
<dbReference type="AlphaFoldDB" id="A0ABD0Y8M1"/>
<proteinExistence type="predicted"/>
<feature type="compositionally biased region" description="Basic residues" evidence="1">
    <location>
        <begin position="121"/>
        <end position="132"/>
    </location>
</feature>
<dbReference type="Proteomes" id="UP001558652">
    <property type="component" value="Unassembled WGS sequence"/>
</dbReference>
<feature type="region of interest" description="Disordered" evidence="1">
    <location>
        <begin position="1"/>
        <end position="22"/>
    </location>
</feature>
<feature type="region of interest" description="Disordered" evidence="1">
    <location>
        <begin position="358"/>
        <end position="395"/>
    </location>
</feature>
<feature type="region of interest" description="Disordered" evidence="1">
    <location>
        <begin position="266"/>
        <end position="287"/>
    </location>
</feature>
<comment type="caution">
    <text evidence="2">The sequence shown here is derived from an EMBL/GenBank/DDBJ whole genome shotgun (WGS) entry which is preliminary data.</text>
</comment>
<accession>A0ABD0Y8M1</accession>
<evidence type="ECO:0000256" key="1">
    <source>
        <dbReference type="SAM" id="MobiDB-lite"/>
    </source>
</evidence>
<protein>
    <submittedName>
        <fullName evidence="2">Uncharacterized protein</fullName>
    </submittedName>
</protein>
<evidence type="ECO:0000313" key="3">
    <source>
        <dbReference type="Proteomes" id="UP001558652"/>
    </source>
</evidence>
<keyword evidence="3" id="KW-1185">Reference proteome</keyword>